<dbReference type="InterPro" id="IPR029063">
    <property type="entry name" value="SAM-dependent_MTases_sf"/>
</dbReference>
<dbReference type="SUPFAM" id="SSF53335">
    <property type="entry name" value="S-adenosyl-L-methionine-dependent methyltransferases"/>
    <property type="match status" value="1"/>
</dbReference>
<evidence type="ECO:0000256" key="3">
    <source>
        <dbReference type="SAM" id="MobiDB-lite"/>
    </source>
</evidence>
<dbReference type="AlphaFoldDB" id="A0A561SEA1"/>
<accession>A0A561SEA1</accession>
<feature type="region of interest" description="Disordered" evidence="3">
    <location>
        <begin position="210"/>
        <end position="230"/>
    </location>
</feature>
<feature type="domain" description="Methyltransferase" evidence="4">
    <location>
        <begin position="54"/>
        <end position="144"/>
    </location>
</feature>
<evidence type="ECO:0000313" key="6">
    <source>
        <dbReference type="Proteomes" id="UP000317940"/>
    </source>
</evidence>
<organism evidence="5 6">
    <name type="scientific">Kitasatospora viridis</name>
    <dbReference type="NCBI Taxonomy" id="281105"/>
    <lineage>
        <taxon>Bacteria</taxon>
        <taxon>Bacillati</taxon>
        <taxon>Actinomycetota</taxon>
        <taxon>Actinomycetes</taxon>
        <taxon>Kitasatosporales</taxon>
        <taxon>Streptomycetaceae</taxon>
        <taxon>Kitasatospora</taxon>
    </lineage>
</organism>
<keyword evidence="2" id="KW-0808">Transferase</keyword>
<dbReference type="CDD" id="cd02440">
    <property type="entry name" value="AdoMet_MTases"/>
    <property type="match status" value="1"/>
</dbReference>
<gene>
    <name evidence="5" type="ORF">FHX73_16343</name>
</gene>
<dbReference type="Proteomes" id="UP000317940">
    <property type="component" value="Unassembled WGS sequence"/>
</dbReference>
<sequence>MNTDGWLTDTRTSYDTVAASYADYIRGALAGAPYVRAALTLFADLVHTTGGGPVADVGCGPGHITAHLHESGLDAFGIDLSPAMVDLARRDHPGLRFQVGSMTDLDLADESCAGLLAFWSLIHIPDDAVPTVLAHFRRVLRPGGPLLLGFHVGTESRLKTEGYGGHPMKVHIHRRHPDRVAAWLRDAGFTVEAHLLTDPDGSAPGALLFARRPPDGGEPVADRDNLAGRR</sequence>
<dbReference type="Gene3D" id="3.40.50.150">
    <property type="entry name" value="Vaccinia Virus protein VP39"/>
    <property type="match status" value="1"/>
</dbReference>
<dbReference type="GO" id="GO:0032259">
    <property type="term" value="P:methylation"/>
    <property type="evidence" value="ECO:0007669"/>
    <property type="project" value="UniProtKB-KW"/>
</dbReference>
<dbReference type="EMBL" id="VIWT01000006">
    <property type="protein sequence ID" value="TWF73192.1"/>
    <property type="molecule type" value="Genomic_DNA"/>
</dbReference>
<keyword evidence="5" id="KW-0830">Ubiquinone</keyword>
<evidence type="ECO:0000259" key="4">
    <source>
        <dbReference type="Pfam" id="PF13649"/>
    </source>
</evidence>
<name>A0A561SEA1_9ACTN</name>
<dbReference type="PANTHER" id="PTHR43861:SF1">
    <property type="entry name" value="TRANS-ACONITATE 2-METHYLTRANSFERASE"/>
    <property type="match status" value="1"/>
</dbReference>
<feature type="compositionally biased region" description="Basic and acidic residues" evidence="3">
    <location>
        <begin position="212"/>
        <end position="230"/>
    </location>
</feature>
<dbReference type="Pfam" id="PF13649">
    <property type="entry name" value="Methyltransf_25"/>
    <property type="match status" value="1"/>
</dbReference>
<proteinExistence type="predicted"/>
<evidence type="ECO:0000256" key="1">
    <source>
        <dbReference type="ARBA" id="ARBA00022603"/>
    </source>
</evidence>
<dbReference type="GO" id="GO:0017000">
    <property type="term" value="P:antibiotic biosynthetic process"/>
    <property type="evidence" value="ECO:0007669"/>
    <property type="project" value="UniProtKB-ARBA"/>
</dbReference>
<dbReference type="RefSeq" id="WP_145911153.1">
    <property type="nucleotide sequence ID" value="NZ_BAAAMZ010000005.1"/>
</dbReference>
<comment type="caution">
    <text evidence="5">The sequence shown here is derived from an EMBL/GenBank/DDBJ whole genome shotgun (WGS) entry which is preliminary data.</text>
</comment>
<keyword evidence="6" id="KW-1185">Reference proteome</keyword>
<dbReference type="PANTHER" id="PTHR43861">
    <property type="entry name" value="TRANS-ACONITATE 2-METHYLTRANSFERASE-RELATED"/>
    <property type="match status" value="1"/>
</dbReference>
<protein>
    <submittedName>
        <fullName evidence="5">Ubiquinone/menaquinone biosynthesis C-methylase UbiE</fullName>
    </submittedName>
</protein>
<evidence type="ECO:0000313" key="5">
    <source>
        <dbReference type="EMBL" id="TWF73192.1"/>
    </source>
</evidence>
<reference evidence="5 6" key="1">
    <citation type="submission" date="2019-06" db="EMBL/GenBank/DDBJ databases">
        <title>Sequencing the genomes of 1000 actinobacteria strains.</title>
        <authorList>
            <person name="Klenk H.-P."/>
        </authorList>
    </citation>
    <scope>NUCLEOTIDE SEQUENCE [LARGE SCALE GENOMIC DNA]</scope>
    <source>
        <strain evidence="5 6">DSM 44826</strain>
    </source>
</reference>
<evidence type="ECO:0000256" key="2">
    <source>
        <dbReference type="ARBA" id="ARBA00022679"/>
    </source>
</evidence>
<dbReference type="OrthoDB" id="9805171at2"/>
<dbReference type="GO" id="GO:0008168">
    <property type="term" value="F:methyltransferase activity"/>
    <property type="evidence" value="ECO:0007669"/>
    <property type="project" value="UniProtKB-KW"/>
</dbReference>
<dbReference type="InterPro" id="IPR041698">
    <property type="entry name" value="Methyltransf_25"/>
</dbReference>
<keyword evidence="1 5" id="KW-0489">Methyltransferase</keyword>